<feature type="signal peptide" evidence="2">
    <location>
        <begin position="1"/>
        <end position="21"/>
    </location>
</feature>
<reference evidence="4 5" key="1">
    <citation type="submission" date="2024-03" db="EMBL/GenBank/DDBJ databases">
        <title>High-quality draft genome sequence of Oceanobacter sp. wDCs-4.</title>
        <authorList>
            <person name="Dong C."/>
        </authorList>
    </citation>
    <scope>NUCLEOTIDE SEQUENCE [LARGE SCALE GENOMIC DNA]</scope>
    <source>
        <strain evidence="5">wDCs-4</strain>
    </source>
</reference>
<dbReference type="Gene3D" id="2.60.130.10">
    <property type="entry name" value="Aromatic compound dioxygenase"/>
    <property type="match status" value="1"/>
</dbReference>
<feature type="domain" description="Intradiol ring-cleavage dioxygenases" evidence="3">
    <location>
        <begin position="134"/>
        <end position="253"/>
    </location>
</feature>
<dbReference type="RefSeq" id="WP_416206120.1">
    <property type="nucleotide sequence ID" value="NZ_JBBKTX010000013.1"/>
</dbReference>
<feature type="chain" id="PRO_5045499284" evidence="2">
    <location>
        <begin position="22"/>
        <end position="303"/>
    </location>
</feature>
<keyword evidence="5" id="KW-1185">Reference proteome</keyword>
<dbReference type="Pfam" id="PF00775">
    <property type="entry name" value="Dioxygenase_C"/>
    <property type="match status" value="1"/>
</dbReference>
<dbReference type="InterPro" id="IPR015889">
    <property type="entry name" value="Intradiol_dOase_core"/>
</dbReference>
<dbReference type="EMBL" id="JBBKTX010000013">
    <property type="protein sequence ID" value="MFK4753012.1"/>
    <property type="molecule type" value="Genomic_DNA"/>
</dbReference>
<keyword evidence="4" id="KW-0223">Dioxygenase</keyword>
<feature type="region of interest" description="Disordered" evidence="1">
    <location>
        <begin position="38"/>
        <end position="78"/>
    </location>
</feature>
<gene>
    <name evidence="4" type="ORF">WG929_11375</name>
</gene>
<dbReference type="Proteomes" id="UP001620597">
    <property type="component" value="Unassembled WGS sequence"/>
</dbReference>
<evidence type="ECO:0000313" key="4">
    <source>
        <dbReference type="EMBL" id="MFK4753012.1"/>
    </source>
</evidence>
<keyword evidence="4" id="KW-0560">Oxidoreductase</keyword>
<dbReference type="SUPFAM" id="SSF49482">
    <property type="entry name" value="Aromatic compound dioxygenase"/>
    <property type="match status" value="1"/>
</dbReference>
<evidence type="ECO:0000256" key="1">
    <source>
        <dbReference type="SAM" id="MobiDB-lite"/>
    </source>
</evidence>
<evidence type="ECO:0000313" key="5">
    <source>
        <dbReference type="Proteomes" id="UP001620597"/>
    </source>
</evidence>
<organism evidence="4 5">
    <name type="scientific">Oceanobacter antarcticus</name>
    <dbReference type="NCBI Taxonomy" id="3133425"/>
    <lineage>
        <taxon>Bacteria</taxon>
        <taxon>Pseudomonadati</taxon>
        <taxon>Pseudomonadota</taxon>
        <taxon>Gammaproteobacteria</taxon>
        <taxon>Oceanospirillales</taxon>
        <taxon>Oceanospirillaceae</taxon>
        <taxon>Oceanobacter</taxon>
    </lineage>
</organism>
<dbReference type="PANTHER" id="PTHR34315">
    <property type="match status" value="1"/>
</dbReference>
<keyword evidence="2" id="KW-0732">Signal</keyword>
<sequence length="303" mass="32477">MIPTVKILSRRRLLARATSLAASLAITLPVTGLVGCGGSESVSDSDSRTDTTDLAESDSDSSTDTSSDSDSVASDESLAQDNSAIDWASGGTDSMSAEYPNPFDAGYGNTCDLTSQTTAGPCYSDTVAREDISEGRVGLPTRLCFRLVDANCDPVAGAVVDIWHCDRLGVYSGDAMQSVNFCTGGDSEYTSNDFFRGTQTTDAEGVVWFSTCFPGWYSSRAVHIHFIVSINNTSYVTSQVGFVDDLVDDILTSHAEYSSRGTPDTHNYNDTVFPSSGYEEYLLDTHKMSDGSMLAWKTLMINA</sequence>
<name>A0ABW8NJ63_9GAMM</name>
<dbReference type="PANTHER" id="PTHR34315:SF1">
    <property type="entry name" value="INTRADIOL RING-CLEAVAGE DIOXYGENASES DOMAIN-CONTAINING PROTEIN-RELATED"/>
    <property type="match status" value="1"/>
</dbReference>
<dbReference type="GO" id="GO:0051213">
    <property type="term" value="F:dioxygenase activity"/>
    <property type="evidence" value="ECO:0007669"/>
    <property type="project" value="UniProtKB-KW"/>
</dbReference>
<evidence type="ECO:0000259" key="3">
    <source>
        <dbReference type="Pfam" id="PF00775"/>
    </source>
</evidence>
<proteinExistence type="predicted"/>
<evidence type="ECO:0000256" key="2">
    <source>
        <dbReference type="SAM" id="SignalP"/>
    </source>
</evidence>
<dbReference type="InterPro" id="IPR000627">
    <property type="entry name" value="Intradiol_dOase_C"/>
</dbReference>
<feature type="compositionally biased region" description="Low complexity" evidence="1">
    <location>
        <begin position="62"/>
        <end position="77"/>
    </location>
</feature>
<accession>A0ABW8NJ63</accession>
<comment type="caution">
    <text evidence="4">The sequence shown here is derived from an EMBL/GenBank/DDBJ whole genome shotgun (WGS) entry which is preliminary data.</text>
</comment>
<protein>
    <submittedName>
        <fullName evidence="4">Intradiol ring-cleavage dioxygenase</fullName>
    </submittedName>
</protein>